<keyword evidence="3" id="KW-0067">ATP-binding</keyword>
<gene>
    <name evidence="5" type="ORF">HYPBUDRAFT_158095</name>
</gene>
<dbReference type="CDD" id="cd23808">
    <property type="entry name" value="UBCc_UBE2W"/>
    <property type="match status" value="1"/>
</dbReference>
<dbReference type="InterPro" id="IPR000608">
    <property type="entry name" value="UBC"/>
</dbReference>
<dbReference type="AlphaFoldDB" id="A0A1E4RG00"/>
<keyword evidence="2" id="KW-0833">Ubl conjugation pathway</keyword>
<sequence>MHLYQKRLNKEFKRANQVELHNIEFLKEELGLTTFKYRLRFQNHQVYQNNSYKLNITITKNYPVDSPIVTFQDSIPVHPHIYSNGHICLNLLGDDWTPACSVESIVLSIQSMLENNQLSELPPDNDNYVKLGIKNPKNTSFVYHDDNV</sequence>
<keyword evidence="6" id="KW-1185">Reference proteome</keyword>
<evidence type="ECO:0000256" key="2">
    <source>
        <dbReference type="ARBA" id="ARBA00022786"/>
    </source>
</evidence>
<dbReference type="SUPFAM" id="SSF54495">
    <property type="entry name" value="UBC-like"/>
    <property type="match status" value="1"/>
</dbReference>
<dbReference type="Pfam" id="PF00179">
    <property type="entry name" value="UQ_con"/>
    <property type="match status" value="1"/>
</dbReference>
<evidence type="ECO:0000313" key="6">
    <source>
        <dbReference type="Proteomes" id="UP000095085"/>
    </source>
</evidence>
<keyword evidence="1" id="KW-0547">Nucleotide-binding</keyword>
<dbReference type="GeneID" id="30996892"/>
<proteinExistence type="predicted"/>
<evidence type="ECO:0000259" key="4">
    <source>
        <dbReference type="PROSITE" id="PS50127"/>
    </source>
</evidence>
<dbReference type="Proteomes" id="UP000095085">
    <property type="component" value="Unassembled WGS sequence"/>
</dbReference>
<accession>A0A1E4RG00</accession>
<dbReference type="RefSeq" id="XP_020075132.1">
    <property type="nucleotide sequence ID" value="XM_020222343.1"/>
</dbReference>
<dbReference type="STRING" id="984485.A0A1E4RG00"/>
<feature type="domain" description="UBC core" evidence="4">
    <location>
        <begin position="3"/>
        <end position="148"/>
    </location>
</feature>
<protein>
    <submittedName>
        <fullName evidence="5">UBC-like protein</fullName>
    </submittedName>
</protein>
<dbReference type="PROSITE" id="PS50127">
    <property type="entry name" value="UBC_2"/>
    <property type="match status" value="1"/>
</dbReference>
<name>A0A1E4RG00_9ASCO</name>
<evidence type="ECO:0000256" key="1">
    <source>
        <dbReference type="ARBA" id="ARBA00022741"/>
    </source>
</evidence>
<dbReference type="PANTHER" id="PTHR24067">
    <property type="entry name" value="UBIQUITIN-CONJUGATING ENZYME E2"/>
    <property type="match status" value="1"/>
</dbReference>
<dbReference type="SMART" id="SM00212">
    <property type="entry name" value="UBCc"/>
    <property type="match status" value="1"/>
</dbReference>
<evidence type="ECO:0000256" key="3">
    <source>
        <dbReference type="ARBA" id="ARBA00022840"/>
    </source>
</evidence>
<reference evidence="6" key="1">
    <citation type="submission" date="2016-05" db="EMBL/GenBank/DDBJ databases">
        <title>Comparative genomics of biotechnologically important yeasts.</title>
        <authorList>
            <consortium name="DOE Joint Genome Institute"/>
            <person name="Riley R."/>
            <person name="Haridas S."/>
            <person name="Wolfe K.H."/>
            <person name="Lopes M.R."/>
            <person name="Hittinger C.T."/>
            <person name="Goker M."/>
            <person name="Salamov A."/>
            <person name="Wisecaver J."/>
            <person name="Long T.M."/>
            <person name="Aerts A.L."/>
            <person name="Barry K."/>
            <person name="Choi C."/>
            <person name="Clum A."/>
            <person name="Coughlan A.Y."/>
            <person name="Deshpande S."/>
            <person name="Douglass A.P."/>
            <person name="Hanson S.J."/>
            <person name="Klenk H.-P."/>
            <person name="Labutti K."/>
            <person name="Lapidus A."/>
            <person name="Lindquist E."/>
            <person name="Lipzen A."/>
            <person name="Meier-Kolthoff J.P."/>
            <person name="Ohm R.A."/>
            <person name="Otillar R.P."/>
            <person name="Pangilinan J."/>
            <person name="Peng Y."/>
            <person name="Rokas A."/>
            <person name="Rosa C.A."/>
            <person name="Scheuner C."/>
            <person name="Sibirny A.A."/>
            <person name="Slot J.C."/>
            <person name="Stielow J.B."/>
            <person name="Sun H."/>
            <person name="Kurtzman C.P."/>
            <person name="Blackwell M."/>
            <person name="Grigoriev I.V."/>
            <person name="Jeffries T.W."/>
        </authorList>
    </citation>
    <scope>NUCLEOTIDE SEQUENCE [LARGE SCALE GENOMIC DNA]</scope>
    <source>
        <strain evidence="6">NRRL Y-1933</strain>
    </source>
</reference>
<dbReference type="EMBL" id="KV454543">
    <property type="protein sequence ID" value="ODV66065.1"/>
    <property type="molecule type" value="Genomic_DNA"/>
</dbReference>
<dbReference type="Gene3D" id="3.10.110.10">
    <property type="entry name" value="Ubiquitin Conjugating Enzyme"/>
    <property type="match status" value="1"/>
</dbReference>
<dbReference type="OrthoDB" id="406833at2759"/>
<dbReference type="InterPro" id="IPR050113">
    <property type="entry name" value="Ub_conjugating_enzyme"/>
</dbReference>
<evidence type="ECO:0000313" key="5">
    <source>
        <dbReference type="EMBL" id="ODV66065.1"/>
    </source>
</evidence>
<dbReference type="InterPro" id="IPR016135">
    <property type="entry name" value="UBQ-conjugating_enzyme/RWD"/>
</dbReference>
<organism evidence="5 6">
    <name type="scientific">Hyphopichia burtonii NRRL Y-1933</name>
    <dbReference type="NCBI Taxonomy" id="984485"/>
    <lineage>
        <taxon>Eukaryota</taxon>
        <taxon>Fungi</taxon>
        <taxon>Dikarya</taxon>
        <taxon>Ascomycota</taxon>
        <taxon>Saccharomycotina</taxon>
        <taxon>Pichiomycetes</taxon>
        <taxon>Debaryomycetaceae</taxon>
        <taxon>Hyphopichia</taxon>
    </lineage>
</organism>
<dbReference type="GO" id="GO:0005524">
    <property type="term" value="F:ATP binding"/>
    <property type="evidence" value="ECO:0007669"/>
    <property type="project" value="UniProtKB-KW"/>
</dbReference>